<proteinExistence type="inferred from homology"/>
<gene>
    <name evidence="8" type="ORF">CSC81_14740</name>
    <name evidence="7" type="ORF">Q8W23_05945</name>
</gene>
<comment type="caution">
    <text evidence="8">The sequence shown here is derived from an EMBL/GenBank/DDBJ whole genome shotgun (WGS) entry which is preliminary data.</text>
</comment>
<protein>
    <recommendedName>
        <fullName evidence="3">isochorismate synthase</fullName>
        <ecNumber evidence="3">5.4.4.2</ecNumber>
    </recommendedName>
    <alternativeName>
        <fullName evidence="5">Isochorismate mutase</fullName>
    </alternativeName>
</protein>
<organism evidence="8 9">
    <name type="scientific">Tenacibaculum discolor</name>
    <dbReference type="NCBI Taxonomy" id="361581"/>
    <lineage>
        <taxon>Bacteria</taxon>
        <taxon>Pseudomonadati</taxon>
        <taxon>Bacteroidota</taxon>
        <taxon>Flavobacteriia</taxon>
        <taxon>Flavobacteriales</taxon>
        <taxon>Flavobacteriaceae</taxon>
        <taxon>Tenacibaculum</taxon>
    </lineage>
</organism>
<dbReference type="Proteomes" id="UP001242342">
    <property type="component" value="Unassembled WGS sequence"/>
</dbReference>
<evidence type="ECO:0000259" key="6">
    <source>
        <dbReference type="Pfam" id="PF00425"/>
    </source>
</evidence>
<dbReference type="Gene3D" id="3.60.120.10">
    <property type="entry name" value="Anthranilate synthase"/>
    <property type="match status" value="1"/>
</dbReference>
<evidence type="ECO:0000256" key="4">
    <source>
        <dbReference type="ARBA" id="ARBA00023235"/>
    </source>
</evidence>
<accession>A0A2G1BR28</accession>
<dbReference type="InterPro" id="IPR004561">
    <property type="entry name" value="IsoChor_synthase"/>
</dbReference>
<dbReference type="RefSeq" id="WP_099216510.1">
    <property type="nucleotide sequence ID" value="NZ_JAUYVU010000003.1"/>
</dbReference>
<evidence type="ECO:0000256" key="2">
    <source>
        <dbReference type="ARBA" id="ARBA00005297"/>
    </source>
</evidence>
<comment type="catalytic activity">
    <reaction evidence="1">
        <text>chorismate = isochorismate</text>
        <dbReference type="Rhea" id="RHEA:18985"/>
        <dbReference type="ChEBI" id="CHEBI:29748"/>
        <dbReference type="ChEBI" id="CHEBI:29780"/>
        <dbReference type="EC" id="5.4.4.2"/>
    </reaction>
</comment>
<sequence>MSIFSNIKETLDKQLPFVTYRKPNCSTIKGWFQQNNNLITSKDYSESGFIFAPFDNKEDAILIPKNQSTYIEEGTTINGFLTSNTNHNPDTTSEENHIQLVEKGIAAIKNQKFKKVVLSRKEKVELSDFNLIETFQKLLNSYPTAFVYVWYHPKVGMWLGATPETLVSVQNKNFTTMALAGTQVYNDTINVTWQPKELEEQQFVTDYIIDRLSDISSEITASGIETIKAGKLLHLRTILNGKLKTNTASLIKSLHPTPAVCGLPLETSKQFILDNESYHRSFYTGFLGELNINDKESNLFVNLRCMEVSNKTVNIYVGGGITRDSNPVKEWQETVAKTTTMKKVL</sequence>
<dbReference type="PANTHER" id="PTHR42839">
    <property type="entry name" value="ISOCHORISMATE SYNTHASE ENTC"/>
    <property type="match status" value="1"/>
</dbReference>
<evidence type="ECO:0000256" key="3">
    <source>
        <dbReference type="ARBA" id="ARBA00012824"/>
    </source>
</evidence>
<dbReference type="EC" id="5.4.4.2" evidence="3"/>
<dbReference type="SUPFAM" id="SSF56322">
    <property type="entry name" value="ADC synthase"/>
    <property type="match status" value="1"/>
</dbReference>
<evidence type="ECO:0000256" key="5">
    <source>
        <dbReference type="ARBA" id="ARBA00041564"/>
    </source>
</evidence>
<dbReference type="Pfam" id="PF00425">
    <property type="entry name" value="Chorismate_bind"/>
    <property type="match status" value="1"/>
</dbReference>
<evidence type="ECO:0000313" key="8">
    <source>
        <dbReference type="EMBL" id="PHN96309.1"/>
    </source>
</evidence>
<keyword evidence="10" id="KW-1185">Reference proteome</keyword>
<dbReference type="Proteomes" id="UP000222163">
    <property type="component" value="Unassembled WGS sequence"/>
</dbReference>
<evidence type="ECO:0000313" key="10">
    <source>
        <dbReference type="Proteomes" id="UP001242342"/>
    </source>
</evidence>
<reference evidence="8" key="2">
    <citation type="submission" date="2017-10" db="EMBL/GenBank/DDBJ databases">
        <authorList>
            <person name="Enke T.N."/>
            <person name="Cordero O.X."/>
        </authorList>
    </citation>
    <scope>NUCLEOTIDE SEQUENCE</scope>
    <source>
        <strain evidence="8">4G03</strain>
    </source>
</reference>
<dbReference type="GO" id="GO:0008909">
    <property type="term" value="F:isochorismate synthase activity"/>
    <property type="evidence" value="ECO:0007669"/>
    <property type="project" value="UniProtKB-EC"/>
</dbReference>
<dbReference type="AlphaFoldDB" id="A0A2G1BR28"/>
<feature type="domain" description="Chorismate-utilising enzyme C-terminal" evidence="6">
    <location>
        <begin position="94"/>
        <end position="337"/>
    </location>
</feature>
<evidence type="ECO:0000313" key="7">
    <source>
        <dbReference type="EMBL" id="MDP2541018.1"/>
    </source>
</evidence>
<evidence type="ECO:0000256" key="1">
    <source>
        <dbReference type="ARBA" id="ARBA00000799"/>
    </source>
</evidence>
<dbReference type="EMBL" id="PDUU01000019">
    <property type="protein sequence ID" value="PHN96309.1"/>
    <property type="molecule type" value="Genomic_DNA"/>
</dbReference>
<comment type="similarity">
    <text evidence="2">Belongs to the isochorismate synthase family.</text>
</comment>
<dbReference type="EMBL" id="JAUYVU010000003">
    <property type="protein sequence ID" value="MDP2541018.1"/>
    <property type="molecule type" value="Genomic_DNA"/>
</dbReference>
<dbReference type="PANTHER" id="PTHR42839:SF2">
    <property type="entry name" value="ISOCHORISMATE SYNTHASE ENTC"/>
    <property type="match status" value="1"/>
</dbReference>
<dbReference type="NCBIfam" id="TIGR00543">
    <property type="entry name" value="isochor_syn"/>
    <property type="match status" value="1"/>
</dbReference>
<reference evidence="7 10" key="3">
    <citation type="submission" date="2023-07" db="EMBL/GenBank/DDBJ databases">
        <title>Genome content predicts the carbon catabolic preferences of heterotrophic bacteria.</title>
        <authorList>
            <person name="Gralka M."/>
        </authorList>
    </citation>
    <scope>NUCLEOTIDE SEQUENCE [LARGE SCALE GENOMIC DNA]</scope>
    <source>
        <strain evidence="7 10">4G03</strain>
    </source>
</reference>
<evidence type="ECO:0000313" key="9">
    <source>
        <dbReference type="Proteomes" id="UP000222163"/>
    </source>
</evidence>
<reference evidence="8 9" key="1">
    <citation type="journal article" date="2016" name="Nat. Commun.">
        <title>Microbial interactions lead to rapid micro-scale successions on model marine particles.</title>
        <authorList>
            <person name="Datta M.S."/>
            <person name="Sliwerska E."/>
            <person name="Gore J."/>
            <person name="Polz M.F."/>
            <person name="Cordero O.X."/>
        </authorList>
    </citation>
    <scope>NUCLEOTIDE SEQUENCE [LARGE SCALE GENOMIC DNA]</scope>
    <source>
        <strain evidence="8 9">4G03</strain>
    </source>
</reference>
<keyword evidence="4" id="KW-0413">Isomerase</keyword>
<dbReference type="InterPro" id="IPR005801">
    <property type="entry name" value="ADC_synthase"/>
</dbReference>
<dbReference type="InterPro" id="IPR015890">
    <property type="entry name" value="Chorismate_C"/>
</dbReference>
<name>A0A2G1BR28_9FLAO</name>